<dbReference type="PANTHER" id="PTHR32089">
    <property type="entry name" value="METHYL-ACCEPTING CHEMOTAXIS PROTEIN MCPB"/>
    <property type="match status" value="1"/>
</dbReference>
<dbReference type="PROSITE" id="PS50111">
    <property type="entry name" value="CHEMOTAXIS_TRANSDUC_2"/>
    <property type="match status" value="1"/>
</dbReference>
<evidence type="ECO:0000259" key="5">
    <source>
        <dbReference type="PROSITE" id="PS50111"/>
    </source>
</evidence>
<dbReference type="SUPFAM" id="SSF58104">
    <property type="entry name" value="Methyl-accepting chemotaxis protein (MCP) signaling domain"/>
    <property type="match status" value="1"/>
</dbReference>
<dbReference type="Proteomes" id="UP000049979">
    <property type="component" value="Unassembled WGS sequence"/>
</dbReference>
<dbReference type="GO" id="GO:0016020">
    <property type="term" value="C:membrane"/>
    <property type="evidence" value="ECO:0007669"/>
    <property type="project" value="InterPro"/>
</dbReference>
<dbReference type="SMART" id="SM00304">
    <property type="entry name" value="HAMP"/>
    <property type="match status" value="1"/>
</dbReference>
<evidence type="ECO:0000313" key="7">
    <source>
        <dbReference type="EMBL" id="CRL42529.1"/>
    </source>
</evidence>
<comment type="similarity">
    <text evidence="2">Belongs to the methyl-accepting chemotaxis (MCP) protein family.</text>
</comment>
<feature type="transmembrane region" description="Helical" evidence="4">
    <location>
        <begin position="43"/>
        <end position="62"/>
    </location>
</feature>
<dbReference type="Gene3D" id="1.10.287.950">
    <property type="entry name" value="Methyl-accepting chemotaxis protein"/>
    <property type="match status" value="1"/>
</dbReference>
<dbReference type="GO" id="GO:0007165">
    <property type="term" value="P:signal transduction"/>
    <property type="evidence" value="ECO:0007669"/>
    <property type="project" value="UniProtKB-KW"/>
</dbReference>
<keyword evidence="4" id="KW-0812">Transmembrane</keyword>
<evidence type="ECO:0000313" key="8">
    <source>
        <dbReference type="Proteomes" id="UP000049979"/>
    </source>
</evidence>
<evidence type="ECO:0000256" key="2">
    <source>
        <dbReference type="ARBA" id="ARBA00029447"/>
    </source>
</evidence>
<keyword evidence="1 3" id="KW-0807">Transducer</keyword>
<dbReference type="Pfam" id="PF00672">
    <property type="entry name" value="HAMP"/>
    <property type="match status" value="1"/>
</dbReference>
<dbReference type="InterPro" id="IPR004089">
    <property type="entry name" value="MCPsignal_dom"/>
</dbReference>
<dbReference type="PANTHER" id="PTHR32089:SF112">
    <property type="entry name" value="LYSOZYME-LIKE PROTEIN-RELATED"/>
    <property type="match status" value="1"/>
</dbReference>
<dbReference type="PROSITE" id="PS50885">
    <property type="entry name" value="HAMP"/>
    <property type="match status" value="1"/>
</dbReference>
<name>A0A0M6WZD8_9FIRM</name>
<feature type="domain" description="Methyl-accepting transducer" evidence="5">
    <location>
        <begin position="140"/>
        <end position="398"/>
    </location>
</feature>
<evidence type="ECO:0000256" key="3">
    <source>
        <dbReference type="PROSITE-ProRule" id="PRU00284"/>
    </source>
</evidence>
<dbReference type="AlphaFoldDB" id="A0A0M6WZD8"/>
<dbReference type="Pfam" id="PF00015">
    <property type="entry name" value="MCPsignal"/>
    <property type="match status" value="1"/>
</dbReference>
<dbReference type="EMBL" id="CVRR01000071">
    <property type="protein sequence ID" value="CRL42529.1"/>
    <property type="molecule type" value="Genomic_DNA"/>
</dbReference>
<protein>
    <recommendedName>
        <fullName evidence="9">Methyl-accepting chemotaxis protein</fullName>
    </recommendedName>
</protein>
<feature type="domain" description="HAMP" evidence="6">
    <location>
        <begin position="63"/>
        <end position="121"/>
    </location>
</feature>
<dbReference type="SMART" id="SM00283">
    <property type="entry name" value="MA"/>
    <property type="match status" value="1"/>
</dbReference>
<dbReference type="CDD" id="cd06225">
    <property type="entry name" value="HAMP"/>
    <property type="match status" value="1"/>
</dbReference>
<dbReference type="STRING" id="301302.ERS852420_01065"/>
<sequence length="426" mass="47067">MIQKPSEDYLAKKISSLIAMRKQAMNHSLQVQQAEYEFSRNSAIVFVAVSMLMILFSLWICVKGIVGPMHYISHTLQKMVADIEKNQGDLSVRLKISGKDEIGKVGRNVNAFIDTLQNVMGRITDSSLRMNQIIREVDDKVRSSNENSDDISTAMEELSASMISVADMVSGITKNMKEVEDRTKELSEKSDGLLSYSDTMDQNADKLKNDAILNKKNTGEIVTDIIGKLQTTIQESKKVEKVSELTNDILNIADQTNLLALNASIEAARAGEAGRGFAVVASEIGKLSESSRDAAVNIQSINSTVIGTVQELIKNANALVTYMEQNILPDYDNFVCAGAQYNDDAVYINEVVEKFHQMAADLKQRTESVMEYISQIQRAVEEGSEGINLAAKNTATLSEEISHISSQIMHNKKIADVLSEEAEHFI</sequence>
<evidence type="ECO:0008006" key="9">
    <source>
        <dbReference type="Google" id="ProtNLM"/>
    </source>
</evidence>
<keyword evidence="8" id="KW-1185">Reference proteome</keyword>
<evidence type="ECO:0000256" key="1">
    <source>
        <dbReference type="ARBA" id="ARBA00023224"/>
    </source>
</evidence>
<keyword evidence="4" id="KW-1133">Transmembrane helix</keyword>
<accession>A0A0M6WZD8</accession>
<reference evidence="8" key="1">
    <citation type="submission" date="2015-05" db="EMBL/GenBank/DDBJ databases">
        <authorList>
            <consortium name="Pathogen Informatics"/>
        </authorList>
    </citation>
    <scope>NUCLEOTIDE SEQUENCE [LARGE SCALE GENOMIC DNA]</scope>
    <source>
        <strain evidence="8">M72</strain>
    </source>
</reference>
<keyword evidence="4" id="KW-0472">Membrane</keyword>
<dbReference type="InterPro" id="IPR003660">
    <property type="entry name" value="HAMP_dom"/>
</dbReference>
<proteinExistence type="inferred from homology"/>
<evidence type="ECO:0000256" key="4">
    <source>
        <dbReference type="SAM" id="Phobius"/>
    </source>
</evidence>
<gene>
    <name evidence="7" type="ORF">M72_15801</name>
</gene>
<organism evidence="7 8">
    <name type="scientific">Roseburia faecis</name>
    <dbReference type="NCBI Taxonomy" id="301302"/>
    <lineage>
        <taxon>Bacteria</taxon>
        <taxon>Bacillati</taxon>
        <taxon>Bacillota</taxon>
        <taxon>Clostridia</taxon>
        <taxon>Lachnospirales</taxon>
        <taxon>Lachnospiraceae</taxon>
        <taxon>Roseburia</taxon>
    </lineage>
</organism>
<evidence type="ECO:0000259" key="6">
    <source>
        <dbReference type="PROSITE" id="PS50885"/>
    </source>
</evidence>